<dbReference type="AlphaFoldDB" id="A0A0H4T521"/>
<evidence type="ECO:0000313" key="10">
    <source>
        <dbReference type="EMBL" id="AKQ01487.1"/>
    </source>
</evidence>
<keyword evidence="2 7" id="KW-0699">rRNA-binding</keyword>
<evidence type="ECO:0000256" key="1">
    <source>
        <dbReference type="ARBA" id="ARBA00006540"/>
    </source>
</evidence>
<gene>
    <name evidence="7 10" type="primary">rplC</name>
</gene>
<dbReference type="GO" id="GO:0019843">
    <property type="term" value="F:rRNA binding"/>
    <property type="evidence" value="ECO:0007669"/>
    <property type="project" value="UniProtKB-UniRule"/>
</dbReference>
<evidence type="ECO:0000256" key="3">
    <source>
        <dbReference type="ARBA" id="ARBA00022884"/>
    </source>
</evidence>
<evidence type="ECO:0000256" key="6">
    <source>
        <dbReference type="ARBA" id="ARBA00035243"/>
    </source>
</evidence>
<dbReference type="Gene3D" id="3.30.160.810">
    <property type="match status" value="1"/>
</dbReference>
<accession>A0A0H4T521</accession>
<evidence type="ECO:0000256" key="4">
    <source>
        <dbReference type="ARBA" id="ARBA00022980"/>
    </source>
</evidence>
<keyword evidence="4 7" id="KW-0689">Ribosomal protein</keyword>
<comment type="subunit">
    <text evidence="7 9">Part of the 50S ribosomal subunit. Forms a cluster with proteins L14 and L19.</text>
</comment>
<dbReference type="EMBL" id="KT006968">
    <property type="protein sequence ID" value="AKQ01487.1"/>
    <property type="molecule type" value="Genomic_DNA"/>
</dbReference>
<comment type="function">
    <text evidence="7 9">One of the primary rRNA binding proteins, it binds directly near the 3'-end of the 23S rRNA, where it nucleates assembly of the 50S subunit.</text>
</comment>
<evidence type="ECO:0000256" key="2">
    <source>
        <dbReference type="ARBA" id="ARBA00022730"/>
    </source>
</evidence>
<dbReference type="PROSITE" id="PS00474">
    <property type="entry name" value="RIBOSOMAL_L3"/>
    <property type="match status" value="1"/>
</dbReference>
<dbReference type="FunFam" id="2.40.30.10:FF:000004">
    <property type="entry name" value="50S ribosomal protein L3"/>
    <property type="match status" value="1"/>
</dbReference>
<dbReference type="InterPro" id="IPR019926">
    <property type="entry name" value="Ribosomal_uL3_CS"/>
</dbReference>
<evidence type="ECO:0000256" key="5">
    <source>
        <dbReference type="ARBA" id="ARBA00023274"/>
    </source>
</evidence>
<dbReference type="InterPro" id="IPR000597">
    <property type="entry name" value="Ribosomal_uL3"/>
</dbReference>
<name>A0A0H4T521_9BACT</name>
<evidence type="ECO:0000256" key="8">
    <source>
        <dbReference type="RuleBase" id="RU003905"/>
    </source>
</evidence>
<evidence type="ECO:0000256" key="7">
    <source>
        <dbReference type="HAMAP-Rule" id="MF_01325"/>
    </source>
</evidence>
<dbReference type="GO" id="GO:0003735">
    <property type="term" value="F:structural constituent of ribosome"/>
    <property type="evidence" value="ECO:0007669"/>
    <property type="project" value="UniProtKB-UniRule"/>
</dbReference>
<comment type="similarity">
    <text evidence="1 7 8">Belongs to the universal ribosomal protein uL3 family.</text>
</comment>
<keyword evidence="5 7" id="KW-0687">Ribonucleoprotein</keyword>
<dbReference type="GO" id="GO:0022625">
    <property type="term" value="C:cytosolic large ribosomal subunit"/>
    <property type="evidence" value="ECO:0007669"/>
    <property type="project" value="TreeGrafter"/>
</dbReference>
<sequence>MAMKEGLIGRKVGMTQVFGDDGNMIPVTVVELGPCPVVGVRTTATHGYDALQLGFSPKKKNVTRPMAGVYKKAGIATPMKVLREIRLQKTEALQPYAVGQTLTAALFTPGELVDVVGVSKGKGFQGGVKRHGWSGGDQSHGSMFHRAPGSIGASSDPSRVWPGHHLPGRMGGDRRTVLNLPVVRVLPEQNLILLRGAVPGARGGVILVRKSVKQTKTQQQKAQGAK</sequence>
<dbReference type="Pfam" id="PF00297">
    <property type="entry name" value="Ribosomal_L3"/>
    <property type="match status" value="1"/>
</dbReference>
<dbReference type="Gene3D" id="2.40.30.10">
    <property type="entry name" value="Translation factors"/>
    <property type="match status" value="1"/>
</dbReference>
<dbReference type="GO" id="GO:0006412">
    <property type="term" value="P:translation"/>
    <property type="evidence" value="ECO:0007669"/>
    <property type="project" value="UniProtKB-UniRule"/>
</dbReference>
<dbReference type="PANTHER" id="PTHR11229:SF16">
    <property type="entry name" value="LARGE RIBOSOMAL SUBUNIT PROTEIN UL3C"/>
    <property type="match status" value="1"/>
</dbReference>
<evidence type="ECO:0000256" key="9">
    <source>
        <dbReference type="RuleBase" id="RU003906"/>
    </source>
</evidence>
<keyword evidence="3 7" id="KW-0694">RNA-binding</keyword>
<dbReference type="NCBIfam" id="TIGR03625">
    <property type="entry name" value="L3_bact"/>
    <property type="match status" value="1"/>
</dbReference>
<reference evidence="10" key="1">
    <citation type="journal article" date="2015" name="ISME J.">
        <title>Aquifer environment selects for microbial species cohorts in sediment and groundwater.</title>
        <authorList>
            <person name="Hug L.A."/>
            <person name="Thomas B.C."/>
            <person name="Brown C.T."/>
            <person name="Frischkorn K.R."/>
            <person name="Williams K.H."/>
            <person name="Tringe S.G."/>
            <person name="Banfield J.F."/>
        </authorList>
    </citation>
    <scope>NUCLEOTIDE SEQUENCE</scope>
</reference>
<proteinExistence type="inferred from homology"/>
<dbReference type="InterPro" id="IPR019927">
    <property type="entry name" value="Ribosomal_uL3_bac/org-type"/>
</dbReference>
<protein>
    <recommendedName>
        <fullName evidence="6 7">Large ribosomal subunit protein uL3</fullName>
    </recommendedName>
</protein>
<organism evidence="10">
    <name type="scientific">uncultured bacterium Rifle_16ft_4_minimus_19379</name>
    <dbReference type="NCBI Taxonomy" id="1665154"/>
    <lineage>
        <taxon>Bacteria</taxon>
        <taxon>environmental samples</taxon>
    </lineage>
</organism>
<dbReference type="HAMAP" id="MF_01325_B">
    <property type="entry name" value="Ribosomal_uL3_B"/>
    <property type="match status" value="1"/>
</dbReference>
<dbReference type="InterPro" id="IPR009000">
    <property type="entry name" value="Transl_B-barrel_sf"/>
</dbReference>
<dbReference type="PANTHER" id="PTHR11229">
    <property type="entry name" value="50S RIBOSOMAL PROTEIN L3"/>
    <property type="match status" value="1"/>
</dbReference>
<dbReference type="SUPFAM" id="SSF50447">
    <property type="entry name" value="Translation proteins"/>
    <property type="match status" value="1"/>
</dbReference>